<comment type="caution">
    <text evidence="1">The sequence shown here is derived from an EMBL/GenBank/DDBJ whole genome shotgun (WGS) entry which is preliminary data.</text>
</comment>
<dbReference type="STRING" id="1798370.A2Z00_02935"/>
<reference evidence="1 2" key="1">
    <citation type="journal article" date="2016" name="Nat. Commun.">
        <title>Thousands of microbial genomes shed light on interconnected biogeochemical processes in an aquifer system.</title>
        <authorList>
            <person name="Anantharaman K."/>
            <person name="Brown C.T."/>
            <person name="Hug L.A."/>
            <person name="Sharon I."/>
            <person name="Castelle C.J."/>
            <person name="Probst A.J."/>
            <person name="Thomas B.C."/>
            <person name="Singh A."/>
            <person name="Wilkins M.J."/>
            <person name="Karaoz U."/>
            <person name="Brodie E.L."/>
            <person name="Williams K.H."/>
            <person name="Hubbard S.S."/>
            <person name="Banfield J.F."/>
        </authorList>
    </citation>
    <scope>NUCLEOTIDE SEQUENCE [LARGE SCALE GENOMIC DNA]</scope>
</reference>
<dbReference type="AlphaFoldDB" id="A0A1F5ZGK1"/>
<name>A0A1F5ZGK1_9BACT</name>
<organism evidence="1 2">
    <name type="scientific">Candidatus Gottesmanbacteria bacterium RBG_13_45_10</name>
    <dbReference type="NCBI Taxonomy" id="1798370"/>
    <lineage>
        <taxon>Bacteria</taxon>
        <taxon>Candidatus Gottesmaniibacteriota</taxon>
    </lineage>
</organism>
<dbReference type="EMBL" id="MFIZ01000027">
    <property type="protein sequence ID" value="OGG11475.1"/>
    <property type="molecule type" value="Genomic_DNA"/>
</dbReference>
<accession>A0A1F5ZGK1</accession>
<evidence type="ECO:0000313" key="1">
    <source>
        <dbReference type="EMBL" id="OGG11475.1"/>
    </source>
</evidence>
<proteinExistence type="predicted"/>
<evidence type="ECO:0000313" key="2">
    <source>
        <dbReference type="Proteomes" id="UP000177268"/>
    </source>
</evidence>
<protein>
    <submittedName>
        <fullName evidence="1">Uncharacterized protein</fullName>
    </submittedName>
</protein>
<gene>
    <name evidence="1" type="ORF">A2Z00_02935</name>
</gene>
<sequence>MGVEINEIITPNGPIRGIDISQDHLPDGTEVLHEINPPEGAIDGADLELILQGALSEQMPDCTHAQLEQHAEALLIAFLNDPALRILNDTDPFTIVFDDDRREWHDIDWYLAPQTVTGLLSTPFEAIKEVTTLQKDQWKALQDAAQALSENE</sequence>
<dbReference type="Proteomes" id="UP000177268">
    <property type="component" value="Unassembled WGS sequence"/>
</dbReference>